<dbReference type="Proteomes" id="UP000523079">
    <property type="component" value="Unassembled WGS sequence"/>
</dbReference>
<protein>
    <recommendedName>
        <fullName evidence="3">KOW domain-containing protein</fullName>
    </recommendedName>
</protein>
<dbReference type="AlphaFoldDB" id="A0A7W3P6B5"/>
<accession>A0A7W3P6B5</accession>
<evidence type="ECO:0000313" key="1">
    <source>
        <dbReference type="EMBL" id="MBA8794745.1"/>
    </source>
</evidence>
<sequence>MDTFTVGDTVQITGPTMTGNVGTVIWVDEKAERYLVRITPATQNYFTAAELELFRS</sequence>
<reference evidence="1 2" key="1">
    <citation type="submission" date="2020-07" db="EMBL/GenBank/DDBJ databases">
        <title>Sequencing the genomes of 1000 actinobacteria strains.</title>
        <authorList>
            <person name="Klenk H.-P."/>
        </authorList>
    </citation>
    <scope>NUCLEOTIDE SEQUENCE [LARGE SCALE GENOMIC DNA]</scope>
    <source>
        <strain evidence="1 2">DSM 100723</strain>
    </source>
</reference>
<comment type="caution">
    <text evidence="1">The sequence shown here is derived from an EMBL/GenBank/DDBJ whole genome shotgun (WGS) entry which is preliminary data.</text>
</comment>
<name>A0A7W3P6B5_9ACTN</name>
<gene>
    <name evidence="1" type="ORF">FHX74_002364</name>
</gene>
<keyword evidence="2" id="KW-1185">Reference proteome</keyword>
<proteinExistence type="predicted"/>
<evidence type="ECO:0008006" key="3">
    <source>
        <dbReference type="Google" id="ProtNLM"/>
    </source>
</evidence>
<organism evidence="1 2">
    <name type="scientific">Microlunatus kandeliicorticis</name>
    <dbReference type="NCBI Taxonomy" id="1759536"/>
    <lineage>
        <taxon>Bacteria</taxon>
        <taxon>Bacillati</taxon>
        <taxon>Actinomycetota</taxon>
        <taxon>Actinomycetes</taxon>
        <taxon>Propionibacteriales</taxon>
        <taxon>Propionibacteriaceae</taxon>
        <taxon>Microlunatus</taxon>
    </lineage>
</organism>
<evidence type="ECO:0000313" key="2">
    <source>
        <dbReference type="Proteomes" id="UP000523079"/>
    </source>
</evidence>
<dbReference type="RefSeq" id="WP_182560290.1">
    <property type="nucleotide sequence ID" value="NZ_JACGWT010000003.1"/>
</dbReference>
<dbReference type="EMBL" id="JACGWT010000003">
    <property type="protein sequence ID" value="MBA8794745.1"/>
    <property type="molecule type" value="Genomic_DNA"/>
</dbReference>